<dbReference type="PANTHER" id="PTHR47359">
    <property type="entry name" value="PEPTIDOGLYCAN DL-ENDOPEPTIDASE CWLO"/>
    <property type="match status" value="1"/>
</dbReference>
<accession>A0A839EAT8</accession>
<comment type="caution">
    <text evidence="8">The sequence shown here is derived from an EMBL/GenBank/DDBJ whole genome shotgun (WGS) entry which is preliminary data.</text>
</comment>
<dbReference type="Gene3D" id="3.90.1720.10">
    <property type="entry name" value="endopeptidase domain like (from Nostoc punctiforme)"/>
    <property type="match status" value="1"/>
</dbReference>
<dbReference type="RefSeq" id="WP_182491157.1">
    <property type="nucleotide sequence ID" value="NZ_BAAAOV010000008.1"/>
</dbReference>
<keyword evidence="4" id="KW-0788">Thiol protease</keyword>
<dbReference type="InterPro" id="IPR000064">
    <property type="entry name" value="NLP_P60_dom"/>
</dbReference>
<dbReference type="Pfam" id="PF00877">
    <property type="entry name" value="NLPC_P60"/>
    <property type="match status" value="1"/>
</dbReference>
<dbReference type="SUPFAM" id="SSF54001">
    <property type="entry name" value="Cysteine proteinases"/>
    <property type="match status" value="1"/>
</dbReference>
<dbReference type="InterPro" id="IPR038765">
    <property type="entry name" value="Papain-like_cys_pep_sf"/>
</dbReference>
<feature type="domain" description="NlpC/P60" evidence="7">
    <location>
        <begin position="327"/>
        <end position="455"/>
    </location>
</feature>
<dbReference type="Proteomes" id="UP000585905">
    <property type="component" value="Unassembled WGS sequence"/>
</dbReference>
<feature type="compositionally biased region" description="Pro residues" evidence="5">
    <location>
        <begin position="308"/>
        <end position="319"/>
    </location>
</feature>
<dbReference type="GO" id="GO:0008234">
    <property type="term" value="F:cysteine-type peptidase activity"/>
    <property type="evidence" value="ECO:0007669"/>
    <property type="project" value="UniProtKB-KW"/>
</dbReference>
<evidence type="ECO:0000313" key="8">
    <source>
        <dbReference type="EMBL" id="MBA8848346.1"/>
    </source>
</evidence>
<proteinExistence type="inferred from homology"/>
<evidence type="ECO:0000256" key="5">
    <source>
        <dbReference type="SAM" id="MobiDB-lite"/>
    </source>
</evidence>
<dbReference type="GO" id="GO:0006508">
    <property type="term" value="P:proteolysis"/>
    <property type="evidence" value="ECO:0007669"/>
    <property type="project" value="UniProtKB-KW"/>
</dbReference>
<dbReference type="InterPro" id="IPR051794">
    <property type="entry name" value="PG_Endopeptidase_C40"/>
</dbReference>
<keyword evidence="3 8" id="KW-0378">Hydrolase</keyword>
<keyword evidence="2" id="KW-0645">Protease</keyword>
<comment type="similarity">
    <text evidence="1">Belongs to the peptidase C40 family.</text>
</comment>
<dbReference type="PANTHER" id="PTHR47359:SF3">
    <property type="entry name" value="NLP_P60 DOMAIN-CONTAINING PROTEIN-RELATED"/>
    <property type="match status" value="1"/>
</dbReference>
<evidence type="ECO:0000256" key="3">
    <source>
        <dbReference type="ARBA" id="ARBA00022801"/>
    </source>
</evidence>
<reference evidence="8 9" key="1">
    <citation type="submission" date="2020-07" db="EMBL/GenBank/DDBJ databases">
        <title>Sequencing the genomes of 1000 actinobacteria strains.</title>
        <authorList>
            <person name="Klenk H.-P."/>
        </authorList>
    </citation>
    <scope>NUCLEOTIDE SEQUENCE [LARGE SCALE GENOMIC DNA]</scope>
    <source>
        <strain evidence="8 9">DSM 19663</strain>
    </source>
</reference>
<feature type="signal peptide" evidence="6">
    <location>
        <begin position="1"/>
        <end position="29"/>
    </location>
</feature>
<protein>
    <submittedName>
        <fullName evidence="8">Cell wall-associated NlpC family hydrolase</fullName>
    </submittedName>
</protein>
<organism evidence="8 9">
    <name type="scientific">Microcella alkalica</name>
    <dbReference type="NCBI Taxonomy" id="355930"/>
    <lineage>
        <taxon>Bacteria</taxon>
        <taxon>Bacillati</taxon>
        <taxon>Actinomycetota</taxon>
        <taxon>Actinomycetes</taxon>
        <taxon>Micrococcales</taxon>
        <taxon>Microbacteriaceae</taxon>
        <taxon>Microcella</taxon>
    </lineage>
</organism>
<sequence>MRRPERQAIGAAALAAVLTLGLGVTPSHAAPTDAPSWDEVQNARGDVAATEAAIERIADVVRQLEADYAVAARAAQQSAEDYALAIVDLDDAALTLASLERRGAAAGARAEESAQRVGILATQLLRAGHGDITASLLVGGDVDGLLYRLGSMTKLGEHSASLMALATHDQNTAASLAEQADVARGVLEARSVDAQTAFDRAVELVAVAEQRVTEQTAAMDEMSQQLSVLTGRSAEVARAYLEAIAAEESAESTVGSTTEPRLDPAADPTTEPQLDAPPAPEEPAPLEPSAPSPSPSVTRPGFAVPTTSPSPEPADPAPAPVYATPNAAAVSAAIAFARQQLGEPYAFGGRGPDSWDCSGLTMQSYAAAGVSIGGHGATMQYRHAESSGRLVPYSLRQAGDLIFYSAGGSTSGSKYHVALYIGGNRMIEAPSPGKTVREWPVYTYDLVPYVARPTG</sequence>
<evidence type="ECO:0000313" key="9">
    <source>
        <dbReference type="Proteomes" id="UP000585905"/>
    </source>
</evidence>
<evidence type="ECO:0000259" key="7">
    <source>
        <dbReference type="PROSITE" id="PS51935"/>
    </source>
</evidence>
<feature type="compositionally biased region" description="Pro residues" evidence="5">
    <location>
        <begin position="275"/>
        <end position="294"/>
    </location>
</feature>
<gene>
    <name evidence="8" type="ORF">FHX53_001950</name>
</gene>
<evidence type="ECO:0000256" key="4">
    <source>
        <dbReference type="ARBA" id="ARBA00022807"/>
    </source>
</evidence>
<evidence type="ECO:0000256" key="1">
    <source>
        <dbReference type="ARBA" id="ARBA00007074"/>
    </source>
</evidence>
<keyword evidence="6" id="KW-0732">Signal</keyword>
<feature type="chain" id="PRO_5032370243" evidence="6">
    <location>
        <begin position="30"/>
        <end position="455"/>
    </location>
</feature>
<keyword evidence="9" id="KW-1185">Reference proteome</keyword>
<feature type="region of interest" description="Disordered" evidence="5">
    <location>
        <begin position="247"/>
        <end position="320"/>
    </location>
</feature>
<dbReference type="PROSITE" id="PS51935">
    <property type="entry name" value="NLPC_P60"/>
    <property type="match status" value="1"/>
</dbReference>
<evidence type="ECO:0000256" key="2">
    <source>
        <dbReference type="ARBA" id="ARBA00022670"/>
    </source>
</evidence>
<evidence type="ECO:0000256" key="6">
    <source>
        <dbReference type="SAM" id="SignalP"/>
    </source>
</evidence>
<dbReference type="AlphaFoldDB" id="A0A839EAT8"/>
<dbReference type="EMBL" id="JACGWX010000005">
    <property type="protein sequence ID" value="MBA8848346.1"/>
    <property type="molecule type" value="Genomic_DNA"/>
</dbReference>
<name>A0A839EAT8_9MICO</name>